<gene>
    <name evidence="2" type="ORF">H8710_02005</name>
</gene>
<evidence type="ECO:0000313" key="2">
    <source>
        <dbReference type="EMBL" id="MBC8558836.1"/>
    </source>
</evidence>
<sequence>MSEYGKHKETISCVKCDVTNCIHNNHKCECTAREIKVGPHSAHSCEDTVCQSFHAQEK</sequence>
<organism evidence="2 3">
    <name type="scientific">Fumia xinanensis</name>
    <dbReference type="NCBI Taxonomy" id="2763659"/>
    <lineage>
        <taxon>Bacteria</taxon>
        <taxon>Bacillati</taxon>
        <taxon>Bacillota</taxon>
        <taxon>Clostridia</taxon>
        <taxon>Eubacteriales</taxon>
        <taxon>Oscillospiraceae</taxon>
        <taxon>Fumia</taxon>
    </lineage>
</organism>
<proteinExistence type="predicted"/>
<dbReference type="Proteomes" id="UP000610760">
    <property type="component" value="Unassembled WGS sequence"/>
</dbReference>
<feature type="domain" description="DUF1540" evidence="1">
    <location>
        <begin position="14"/>
        <end position="53"/>
    </location>
</feature>
<name>A0A926E423_9FIRM</name>
<dbReference type="AlphaFoldDB" id="A0A926E423"/>
<dbReference type="InterPro" id="IPR011437">
    <property type="entry name" value="DUF1540"/>
</dbReference>
<keyword evidence="3" id="KW-1185">Reference proteome</keyword>
<comment type="caution">
    <text evidence="2">The sequence shown here is derived from an EMBL/GenBank/DDBJ whole genome shotgun (WGS) entry which is preliminary data.</text>
</comment>
<dbReference type="Pfam" id="PF07561">
    <property type="entry name" value="DUF1540"/>
    <property type="match status" value="1"/>
</dbReference>
<evidence type="ECO:0000313" key="3">
    <source>
        <dbReference type="Proteomes" id="UP000610760"/>
    </source>
</evidence>
<accession>A0A926E423</accession>
<reference evidence="2" key="1">
    <citation type="submission" date="2020-08" db="EMBL/GenBank/DDBJ databases">
        <title>Genome public.</title>
        <authorList>
            <person name="Liu C."/>
            <person name="Sun Q."/>
        </authorList>
    </citation>
    <scope>NUCLEOTIDE SEQUENCE</scope>
    <source>
        <strain evidence="2">NSJ-33</strain>
    </source>
</reference>
<protein>
    <submittedName>
        <fullName evidence="2">DUF1540 domain-containing protein</fullName>
    </submittedName>
</protein>
<evidence type="ECO:0000259" key="1">
    <source>
        <dbReference type="Pfam" id="PF07561"/>
    </source>
</evidence>
<dbReference type="EMBL" id="JACRSV010000001">
    <property type="protein sequence ID" value="MBC8558836.1"/>
    <property type="molecule type" value="Genomic_DNA"/>
</dbReference>
<dbReference type="RefSeq" id="WP_249293734.1">
    <property type="nucleotide sequence ID" value="NZ_JACRSV010000001.1"/>
</dbReference>